<name>A0AAN7W6J4_9PEZI</name>
<protein>
    <recommendedName>
        <fullName evidence="3">F-box domain-containing protein</fullName>
    </recommendedName>
</protein>
<evidence type="ECO:0000313" key="2">
    <source>
        <dbReference type="Proteomes" id="UP001310594"/>
    </source>
</evidence>
<proteinExistence type="predicted"/>
<organism evidence="1 2">
    <name type="scientific">Elasticomyces elasticus</name>
    <dbReference type="NCBI Taxonomy" id="574655"/>
    <lineage>
        <taxon>Eukaryota</taxon>
        <taxon>Fungi</taxon>
        <taxon>Dikarya</taxon>
        <taxon>Ascomycota</taxon>
        <taxon>Pezizomycotina</taxon>
        <taxon>Dothideomycetes</taxon>
        <taxon>Dothideomycetidae</taxon>
        <taxon>Mycosphaerellales</taxon>
        <taxon>Teratosphaeriaceae</taxon>
        <taxon>Elasticomyces</taxon>
    </lineage>
</organism>
<reference evidence="1" key="1">
    <citation type="submission" date="2023-08" db="EMBL/GenBank/DDBJ databases">
        <title>Black Yeasts Isolated from many extreme environments.</title>
        <authorList>
            <person name="Coleine C."/>
            <person name="Stajich J.E."/>
            <person name="Selbmann L."/>
        </authorList>
    </citation>
    <scope>NUCLEOTIDE SEQUENCE</scope>
    <source>
        <strain evidence="1">CCFEE 5810</strain>
    </source>
</reference>
<accession>A0AAN7W6J4</accession>
<dbReference type="Proteomes" id="UP001310594">
    <property type="component" value="Unassembled WGS sequence"/>
</dbReference>
<evidence type="ECO:0000313" key="1">
    <source>
        <dbReference type="EMBL" id="KAK5698810.1"/>
    </source>
</evidence>
<dbReference type="AlphaFoldDB" id="A0AAN7W6J4"/>
<sequence length="421" mass="47871">MPTLQTIPVEILGLICEHLGGRELRRGKGVGRLTLFKAWYLEARPVFLSGVDVASIRLYGHNLHELSDGKLSSSISRHLMRQNTRHLRLRMVGHWWDEMMSREYEEACDEVEENTEGSDFDVPGYLAHEQNELHPSAKNIFDNYPKWEDWRDDYLAPTLDDLFGDLRNFTALESLRFEASNEDPSYGDMLLRGKGYIHARTMRNILTNLPILHDLTNFTLDTAGTNIICPEPRNSMFADQHTCFCTSVAAFLPRLHTVRLRMRRICPKVFPSIESAPQLRPEEVKAKNLIIKLHLPIYSPDPQLKMCALGGLDSNADRAPDSSLSPMLKGAKRYVQWLARVRMGMLIQQANPSTMPQHASGMDTLRISLPGDGGIVLTAVDCLTGQRLYPPEDFLVYEDDGMPCWFETRPDLCVSSDIERN</sequence>
<dbReference type="EMBL" id="JAVRQU010000009">
    <property type="protein sequence ID" value="KAK5698810.1"/>
    <property type="molecule type" value="Genomic_DNA"/>
</dbReference>
<comment type="caution">
    <text evidence="1">The sequence shown here is derived from an EMBL/GenBank/DDBJ whole genome shotgun (WGS) entry which is preliminary data.</text>
</comment>
<evidence type="ECO:0008006" key="3">
    <source>
        <dbReference type="Google" id="ProtNLM"/>
    </source>
</evidence>
<gene>
    <name evidence="1" type="ORF">LTR97_006458</name>
</gene>